<protein>
    <submittedName>
        <fullName evidence="3">WecB/TagA/CpsF family glycosyltransferase</fullName>
    </submittedName>
</protein>
<sequence length="245" mass="28653">MYYSNTEVLGYHVFGGDLNHFTHFNKMIINTLNGHSYSVAKRDKLFQEALRDSDILLPDGEAVVLGAKLLYGHKIKKIAGFDMYIHLLKELNDKNGSCFFLGAQPQTLELIDRRLHKDFYNVLAGSYSPPFVHEFSQKESEIMCKVVNTFKPDVLFVGMTAPKQEKWVHQFKDQLNVPIICCIGAVFDFYAGTKNRPANWMIKYKLEWFGRFIKEPRRMFHRYFISTPVIFIDMFHKMIYRKKAS</sequence>
<dbReference type="Pfam" id="PF03808">
    <property type="entry name" value="Glyco_tran_WecG"/>
    <property type="match status" value="1"/>
</dbReference>
<reference evidence="3" key="1">
    <citation type="submission" date="2022-10" db="EMBL/GenBank/DDBJ databases">
        <authorList>
            <person name="Yu W.X."/>
        </authorList>
    </citation>
    <scope>NUCLEOTIDE SEQUENCE</scope>
    <source>
        <strain evidence="3">AAT</strain>
    </source>
</reference>
<proteinExistence type="predicted"/>
<evidence type="ECO:0000256" key="1">
    <source>
        <dbReference type="ARBA" id="ARBA00022676"/>
    </source>
</evidence>
<dbReference type="InterPro" id="IPR004629">
    <property type="entry name" value="WecG_TagA_CpsF"/>
</dbReference>
<comment type="caution">
    <text evidence="3">The sequence shown here is derived from an EMBL/GenBank/DDBJ whole genome shotgun (WGS) entry which is preliminary data.</text>
</comment>
<dbReference type="PANTHER" id="PTHR34136:SF1">
    <property type="entry name" value="UDP-N-ACETYL-D-MANNOSAMINURONIC ACID TRANSFERASE"/>
    <property type="match status" value="1"/>
</dbReference>
<dbReference type="CDD" id="cd06533">
    <property type="entry name" value="Glyco_transf_WecG_TagA"/>
    <property type="match status" value="1"/>
</dbReference>
<dbReference type="AlphaFoldDB" id="A0AAE3M3V2"/>
<keyword evidence="2" id="KW-0808">Transferase</keyword>
<name>A0AAE3M3V2_9BACT</name>
<organism evidence="3 4">
    <name type="scientific">Plebeiibacterium sediminum</name>
    <dbReference type="NCBI Taxonomy" id="2992112"/>
    <lineage>
        <taxon>Bacteria</taxon>
        <taxon>Pseudomonadati</taxon>
        <taxon>Bacteroidota</taxon>
        <taxon>Bacteroidia</taxon>
        <taxon>Marinilabiliales</taxon>
        <taxon>Marinilabiliaceae</taxon>
        <taxon>Plebeiibacterium</taxon>
    </lineage>
</organism>
<evidence type="ECO:0000313" key="3">
    <source>
        <dbReference type="EMBL" id="MCW3786644.1"/>
    </source>
</evidence>
<keyword evidence="1" id="KW-0328">Glycosyltransferase</keyword>
<keyword evidence="4" id="KW-1185">Reference proteome</keyword>
<dbReference type="RefSeq" id="WP_301190208.1">
    <property type="nucleotide sequence ID" value="NZ_JAPDPJ010000017.1"/>
</dbReference>
<dbReference type="GO" id="GO:0016758">
    <property type="term" value="F:hexosyltransferase activity"/>
    <property type="evidence" value="ECO:0007669"/>
    <property type="project" value="TreeGrafter"/>
</dbReference>
<evidence type="ECO:0000313" key="4">
    <source>
        <dbReference type="Proteomes" id="UP001209229"/>
    </source>
</evidence>
<dbReference type="Proteomes" id="UP001209229">
    <property type="component" value="Unassembled WGS sequence"/>
</dbReference>
<dbReference type="EMBL" id="JAPDPJ010000017">
    <property type="protein sequence ID" value="MCW3786644.1"/>
    <property type="molecule type" value="Genomic_DNA"/>
</dbReference>
<dbReference type="NCBIfam" id="TIGR00696">
    <property type="entry name" value="wecG_tagA_cpsF"/>
    <property type="match status" value="1"/>
</dbReference>
<gene>
    <name evidence="3" type="ORF">OM075_09205</name>
</gene>
<accession>A0AAE3M3V2</accession>
<dbReference type="PANTHER" id="PTHR34136">
    <property type="match status" value="1"/>
</dbReference>
<evidence type="ECO:0000256" key="2">
    <source>
        <dbReference type="ARBA" id="ARBA00022679"/>
    </source>
</evidence>